<dbReference type="PANTHER" id="PTHR39596:SF3">
    <property type="entry name" value="HETEROKARYON INCOMPATIBILITY DOMAIN-CONTAINING PROTEIN"/>
    <property type="match status" value="1"/>
</dbReference>
<evidence type="ECO:0000313" key="1">
    <source>
        <dbReference type="EMBL" id="KAJ9610607.1"/>
    </source>
</evidence>
<keyword evidence="2" id="KW-1185">Reference proteome</keyword>
<comment type="caution">
    <text evidence="1">The sequence shown here is derived from an EMBL/GenBank/DDBJ whole genome shotgun (WGS) entry which is preliminary data.</text>
</comment>
<organism evidence="1 2">
    <name type="scientific">Cladophialophora chaetospira</name>
    <dbReference type="NCBI Taxonomy" id="386627"/>
    <lineage>
        <taxon>Eukaryota</taxon>
        <taxon>Fungi</taxon>
        <taxon>Dikarya</taxon>
        <taxon>Ascomycota</taxon>
        <taxon>Pezizomycotina</taxon>
        <taxon>Eurotiomycetes</taxon>
        <taxon>Chaetothyriomycetidae</taxon>
        <taxon>Chaetothyriales</taxon>
        <taxon>Herpotrichiellaceae</taxon>
        <taxon>Cladophialophora</taxon>
    </lineage>
</organism>
<dbReference type="PANTHER" id="PTHR39596">
    <property type="match status" value="1"/>
</dbReference>
<protein>
    <recommendedName>
        <fullName evidence="3">Heterokaryon incompatibility domain-containing protein</fullName>
    </recommendedName>
</protein>
<dbReference type="EMBL" id="JAPDRK010000007">
    <property type="protein sequence ID" value="KAJ9610607.1"/>
    <property type="molecule type" value="Genomic_DNA"/>
</dbReference>
<sequence length="795" mass="90035">MNHLPIPKLSNGPHVVVPYICTQHYQGGPFLDYPKTRSIDIKWFYSRSRACEDTLPLCQFLQEWFFFGLIQEMYGQFHITDDDFISTQEAGTQVLDTSRLNCLATEWIRLHSLEKRRRRGEQLLTPLEHIAEILDSAFSDADIESHRDFLRSIYALGIHVEAVALLEVDLHPLFSQAIRRSSRIIHVAGTVRGACLASHNRCFSADFTLGYYVSLLRQEGDRSLLPDPCNLYRCPRHWLPTESYRMKHYCSSGGCPFLTVDQNAVLELLQQGIVPGVIISNSAATGAVHLELADCADHVGYVAISHVWADGLGNPDSNALPSCQVLRLFDVLSKLHQNYSTPKVFWLDTLCCPVGQGRDLAISFMHRTYQEASAVLVLDSSLEAIEIDGMDPAEILSRILLSPWMRRLWVLQEGYLAKKLYFQFKDEACNGAKVVLAVNVKQRWRFPFMGTIMGRFLQIRSPTLYVLKDGEERIPLVHFMQSFQYRSTTVAGDEPLCLATILDFSETSVRQIAEIPRSKVQERMKTFWQRFGEIPPHILCFSGRKMQEKGFRWAPLTFMQPNSDLCVSHAWPSAPRAILTSSGLCMKSLAFTMKRPQAVDFGDHATTPGRETPFFFRHQQQEWYFVILVMRDAGRQEHFWLTWSAVTDLVLIPAGEVSTASESSTGRIQPSVQPTYGVAALVEEDDISEDVAETDRESTTCTTVPFDNDSNLQSMYTAARLLSIGCMIIAKVHHLSHIQELEFCHRNRHLSKAALIEARQQQGFSSKEEITTAASACNGFFNVTGESETKTWCFT</sequence>
<reference evidence="1" key="1">
    <citation type="submission" date="2022-10" db="EMBL/GenBank/DDBJ databases">
        <title>Culturing micro-colonial fungi from biological soil crusts in the Mojave desert and describing Neophaeococcomyces mojavensis, and introducing the new genera and species Taxawa tesnikishii.</title>
        <authorList>
            <person name="Kurbessoian T."/>
            <person name="Stajich J.E."/>
        </authorList>
    </citation>
    <scope>NUCLEOTIDE SEQUENCE</scope>
    <source>
        <strain evidence="1">TK_41</strain>
    </source>
</reference>
<name>A0AA39CJJ4_9EURO</name>
<evidence type="ECO:0000313" key="2">
    <source>
        <dbReference type="Proteomes" id="UP001172673"/>
    </source>
</evidence>
<accession>A0AA39CJJ4</accession>
<dbReference type="AlphaFoldDB" id="A0AA39CJJ4"/>
<evidence type="ECO:0008006" key="3">
    <source>
        <dbReference type="Google" id="ProtNLM"/>
    </source>
</evidence>
<gene>
    <name evidence="1" type="ORF">H2200_005384</name>
</gene>
<dbReference type="Proteomes" id="UP001172673">
    <property type="component" value="Unassembled WGS sequence"/>
</dbReference>
<proteinExistence type="predicted"/>